<feature type="transmembrane region" description="Helical" evidence="6">
    <location>
        <begin position="135"/>
        <end position="159"/>
    </location>
</feature>
<dbReference type="PROSITE" id="PS50850">
    <property type="entry name" value="MFS"/>
    <property type="match status" value="1"/>
</dbReference>
<dbReference type="Gene3D" id="1.20.1250.20">
    <property type="entry name" value="MFS general substrate transporter like domains"/>
    <property type="match status" value="1"/>
</dbReference>
<dbReference type="Pfam" id="PF07690">
    <property type="entry name" value="MFS_1"/>
    <property type="match status" value="1"/>
</dbReference>
<dbReference type="Gene3D" id="1.20.1720.10">
    <property type="entry name" value="Multidrug resistance protein D"/>
    <property type="match status" value="1"/>
</dbReference>
<dbReference type="InterPro" id="IPR020846">
    <property type="entry name" value="MFS_dom"/>
</dbReference>
<dbReference type="GeneID" id="28977565"/>
<feature type="transmembrane region" description="Helical" evidence="6">
    <location>
        <begin position="367"/>
        <end position="387"/>
    </location>
</feature>
<dbReference type="InterPro" id="IPR011701">
    <property type="entry name" value="MFS"/>
</dbReference>
<organism evidence="8 9">
    <name type="scientific">Rhodotorula graminis (strain WP1)</name>
    <dbReference type="NCBI Taxonomy" id="578459"/>
    <lineage>
        <taxon>Eukaryota</taxon>
        <taxon>Fungi</taxon>
        <taxon>Dikarya</taxon>
        <taxon>Basidiomycota</taxon>
        <taxon>Pucciniomycotina</taxon>
        <taxon>Microbotryomycetes</taxon>
        <taxon>Sporidiobolales</taxon>
        <taxon>Sporidiobolaceae</taxon>
        <taxon>Rhodotorula</taxon>
    </lineage>
</organism>
<keyword evidence="3 6" id="KW-1133">Transmembrane helix</keyword>
<protein>
    <recommendedName>
        <fullName evidence="7">Major facilitator superfamily (MFS) profile domain-containing protein</fullName>
    </recommendedName>
</protein>
<dbReference type="AlphaFoldDB" id="A0A194S0N3"/>
<feature type="transmembrane region" description="Helical" evidence="6">
    <location>
        <begin position="529"/>
        <end position="548"/>
    </location>
</feature>
<evidence type="ECO:0000256" key="4">
    <source>
        <dbReference type="ARBA" id="ARBA00023136"/>
    </source>
</evidence>
<dbReference type="SUPFAM" id="SSF103473">
    <property type="entry name" value="MFS general substrate transporter"/>
    <property type="match status" value="1"/>
</dbReference>
<keyword evidence="9" id="KW-1185">Reference proteome</keyword>
<dbReference type="EMBL" id="KQ474080">
    <property type="protein sequence ID" value="KPV74167.1"/>
    <property type="molecule type" value="Genomic_DNA"/>
</dbReference>
<dbReference type="OrthoDB" id="3437016at2759"/>
<sequence length="582" mass="61679">MSIKPSPPPSTRSTHSTTVEPTPTTSSTYNEKAPIVSSTPQAPSHKGDGDRDGSAASKSPKKDGRFWLIFLTLCCCCFLSALDLTAVSTALPTIAADFRSSEATWIGSAYALTSTALIPWTGGLAAIFGRRPVMIGGILLFALGSALTGAAQSMAMAIGGRSVQGIGGGAILTMVEIVVCDLVPLAERGNYFGAIGAVWALASTLGPPIGGALASAGAWRWLFYLNLPLCGIALALTVFFFKIKAPETTTQEKLDQMDYWNVLFVAAATSTILGLTWGGGTHPWSSYQVLVPLIVGIFGMIAFVIIERKYVKHPTVPFDILVHPNALLGYLTTYLHAVVMLAIVYYLPLYFQMRGYSAVQSGVKIFSISWTIAPFAIITGAIVTVTGHYVALNWIGWAFVTIGCGLMSLLKYNSPTSMWGAFPVIVGIGLGLLYTGTMFPVLAPLKPAQQPYAITFYGFVRSFGQVLGITIGSTVFSNQLGSKLPEAFVSQLGGEVSGDAAYALVAQIAQLAEPIRSEVREAYAETLVVLWQILIGLGGLGFCISLGLKNLALTTEVEASWGVQEKKKEAGAPGAEEESVGR</sequence>
<dbReference type="OMA" id="AAMCMNG"/>
<dbReference type="PANTHER" id="PTHR23501:SF102">
    <property type="entry name" value="DRUG TRANSPORTER, PUTATIVE (AFU_ORTHOLOGUE AFUA_3G08530)-RELATED"/>
    <property type="match status" value="1"/>
</dbReference>
<dbReference type="PANTHER" id="PTHR23501">
    <property type="entry name" value="MAJOR FACILITATOR SUPERFAMILY"/>
    <property type="match status" value="1"/>
</dbReference>
<evidence type="ECO:0000256" key="5">
    <source>
        <dbReference type="SAM" id="MobiDB-lite"/>
    </source>
</evidence>
<feature type="region of interest" description="Disordered" evidence="5">
    <location>
        <begin position="1"/>
        <end position="59"/>
    </location>
</feature>
<feature type="transmembrane region" description="Helical" evidence="6">
    <location>
        <begin position="394"/>
        <end position="412"/>
    </location>
</feature>
<feature type="transmembrane region" description="Helical" evidence="6">
    <location>
        <begin position="191"/>
        <end position="209"/>
    </location>
</feature>
<feature type="transmembrane region" description="Helical" evidence="6">
    <location>
        <begin position="454"/>
        <end position="476"/>
    </location>
</feature>
<comment type="subcellular location">
    <subcellularLocation>
        <location evidence="1">Membrane</location>
        <topology evidence="1">Multi-pass membrane protein</topology>
    </subcellularLocation>
</comment>
<dbReference type="PRINTS" id="PR01036">
    <property type="entry name" value="TCRTETB"/>
</dbReference>
<evidence type="ECO:0000259" key="7">
    <source>
        <dbReference type="PROSITE" id="PS50850"/>
    </source>
</evidence>
<gene>
    <name evidence="8" type="ORF">RHOBADRAFT_54022</name>
</gene>
<feature type="transmembrane region" description="Helical" evidence="6">
    <location>
        <begin position="262"/>
        <end position="280"/>
    </location>
</feature>
<evidence type="ECO:0000256" key="2">
    <source>
        <dbReference type="ARBA" id="ARBA00022692"/>
    </source>
</evidence>
<evidence type="ECO:0000256" key="3">
    <source>
        <dbReference type="ARBA" id="ARBA00022989"/>
    </source>
</evidence>
<evidence type="ECO:0000256" key="6">
    <source>
        <dbReference type="SAM" id="Phobius"/>
    </source>
</evidence>
<dbReference type="RefSeq" id="XP_018270216.1">
    <property type="nucleotide sequence ID" value="XM_018417117.1"/>
</dbReference>
<feature type="transmembrane region" description="Helical" evidence="6">
    <location>
        <begin position="418"/>
        <end position="442"/>
    </location>
</feature>
<evidence type="ECO:0000256" key="1">
    <source>
        <dbReference type="ARBA" id="ARBA00004141"/>
    </source>
</evidence>
<dbReference type="GO" id="GO:0022857">
    <property type="term" value="F:transmembrane transporter activity"/>
    <property type="evidence" value="ECO:0007669"/>
    <property type="project" value="InterPro"/>
</dbReference>
<keyword evidence="2 6" id="KW-0812">Transmembrane</keyword>
<dbReference type="Proteomes" id="UP000053890">
    <property type="component" value="Unassembled WGS sequence"/>
</dbReference>
<keyword evidence="4 6" id="KW-0472">Membrane</keyword>
<feature type="domain" description="Major facilitator superfamily (MFS) profile" evidence="7">
    <location>
        <begin position="69"/>
        <end position="510"/>
    </location>
</feature>
<feature type="transmembrane region" description="Helical" evidence="6">
    <location>
        <begin position="103"/>
        <end position="128"/>
    </location>
</feature>
<dbReference type="GO" id="GO:0005886">
    <property type="term" value="C:plasma membrane"/>
    <property type="evidence" value="ECO:0007669"/>
    <property type="project" value="TreeGrafter"/>
</dbReference>
<feature type="transmembrane region" description="Helical" evidence="6">
    <location>
        <begin position="327"/>
        <end position="347"/>
    </location>
</feature>
<feature type="compositionally biased region" description="Low complexity" evidence="5">
    <location>
        <begin position="11"/>
        <end position="28"/>
    </location>
</feature>
<dbReference type="CDD" id="cd17502">
    <property type="entry name" value="MFS_Azr1_MDR_like"/>
    <property type="match status" value="1"/>
</dbReference>
<evidence type="ECO:0000313" key="8">
    <source>
        <dbReference type="EMBL" id="KPV74167.1"/>
    </source>
</evidence>
<feature type="transmembrane region" description="Helical" evidence="6">
    <location>
        <begin position="286"/>
        <end position="306"/>
    </location>
</feature>
<dbReference type="InterPro" id="IPR036259">
    <property type="entry name" value="MFS_trans_sf"/>
</dbReference>
<reference evidence="8 9" key="1">
    <citation type="journal article" date="2015" name="Front. Microbiol.">
        <title>Genome sequence of the plant growth promoting endophytic yeast Rhodotorula graminis WP1.</title>
        <authorList>
            <person name="Firrincieli A."/>
            <person name="Otillar R."/>
            <person name="Salamov A."/>
            <person name="Schmutz J."/>
            <person name="Khan Z."/>
            <person name="Redman R.S."/>
            <person name="Fleck N.D."/>
            <person name="Lindquist E."/>
            <person name="Grigoriev I.V."/>
            <person name="Doty S.L."/>
        </authorList>
    </citation>
    <scope>NUCLEOTIDE SEQUENCE [LARGE SCALE GENOMIC DNA]</scope>
    <source>
        <strain evidence="8 9">WP1</strain>
    </source>
</reference>
<accession>A0A194S0N3</accession>
<feature type="compositionally biased region" description="Pro residues" evidence="5">
    <location>
        <begin position="1"/>
        <end position="10"/>
    </location>
</feature>
<feature type="transmembrane region" description="Helical" evidence="6">
    <location>
        <begin position="165"/>
        <end position="184"/>
    </location>
</feature>
<feature type="transmembrane region" description="Helical" evidence="6">
    <location>
        <begin position="221"/>
        <end position="241"/>
    </location>
</feature>
<proteinExistence type="predicted"/>
<name>A0A194S0N3_RHOGW</name>
<evidence type="ECO:0000313" key="9">
    <source>
        <dbReference type="Proteomes" id="UP000053890"/>
    </source>
</evidence>
<feature type="transmembrane region" description="Helical" evidence="6">
    <location>
        <begin position="66"/>
        <end position="91"/>
    </location>
</feature>